<feature type="binding site" evidence="2">
    <location>
        <position position="10"/>
    </location>
    <ligand>
        <name>Zn(2+)</name>
        <dbReference type="ChEBI" id="CHEBI:29105"/>
        <label>1</label>
    </ligand>
</feature>
<keyword evidence="3" id="KW-0378">Hydrolase</keyword>
<organism evidence="3 4">
    <name type="scientific">Melghirimyces thermohalophilus</name>
    <dbReference type="NCBI Taxonomy" id="1236220"/>
    <lineage>
        <taxon>Bacteria</taxon>
        <taxon>Bacillati</taxon>
        <taxon>Bacillota</taxon>
        <taxon>Bacilli</taxon>
        <taxon>Bacillales</taxon>
        <taxon>Thermoactinomycetaceae</taxon>
        <taxon>Melghirimyces</taxon>
    </lineage>
</organism>
<dbReference type="OrthoDB" id="9785420at2"/>
<keyword evidence="2" id="KW-0862">Zinc</keyword>
<dbReference type="RefSeq" id="WP_091565663.1">
    <property type="nucleotide sequence ID" value="NZ_FMZA01000001.1"/>
</dbReference>
<name>A0A1G6HTB4_9BACL</name>
<dbReference type="Gene3D" id="3.30.1360.130">
    <property type="entry name" value="Dipeptide transport protein"/>
    <property type="match status" value="1"/>
</dbReference>
<feature type="binding site" evidence="2">
    <location>
        <position position="105"/>
    </location>
    <ligand>
        <name>Zn(2+)</name>
        <dbReference type="ChEBI" id="CHEBI:29105"/>
        <label>2</label>
    </ligand>
</feature>
<dbReference type="GO" id="GO:0046872">
    <property type="term" value="F:metal ion binding"/>
    <property type="evidence" value="ECO:0007669"/>
    <property type="project" value="UniProtKB-KW"/>
</dbReference>
<evidence type="ECO:0000313" key="4">
    <source>
        <dbReference type="Proteomes" id="UP000199387"/>
    </source>
</evidence>
<evidence type="ECO:0000256" key="1">
    <source>
        <dbReference type="PIRSR" id="PIRSR015853-1"/>
    </source>
</evidence>
<evidence type="ECO:0000313" key="3">
    <source>
        <dbReference type="EMBL" id="SDB97388.1"/>
    </source>
</evidence>
<dbReference type="GO" id="GO:0004177">
    <property type="term" value="F:aminopeptidase activity"/>
    <property type="evidence" value="ECO:0007669"/>
    <property type="project" value="UniProtKB-KW"/>
</dbReference>
<dbReference type="SUPFAM" id="SSF63992">
    <property type="entry name" value="Dipeptide transport protein"/>
    <property type="match status" value="1"/>
</dbReference>
<accession>A0A1G6HTB4</accession>
<feature type="binding site" evidence="2">
    <location>
        <position position="8"/>
    </location>
    <ligand>
        <name>Zn(2+)</name>
        <dbReference type="ChEBI" id="CHEBI:29105"/>
        <label>1</label>
    </ligand>
</feature>
<feature type="binding site" evidence="2">
    <location>
        <position position="61"/>
    </location>
    <ligand>
        <name>Zn(2+)</name>
        <dbReference type="ChEBI" id="CHEBI:29105"/>
        <label>2</label>
    </ligand>
</feature>
<keyword evidence="2" id="KW-0479">Metal-binding</keyword>
<dbReference type="Pfam" id="PF04951">
    <property type="entry name" value="Peptidase_M55"/>
    <property type="match status" value="1"/>
</dbReference>
<evidence type="ECO:0000256" key="2">
    <source>
        <dbReference type="PIRSR" id="PIRSR015853-2"/>
    </source>
</evidence>
<keyword evidence="4" id="KW-1185">Reference proteome</keyword>
<dbReference type="STRING" id="1236220.SAMN04488112_101228"/>
<proteinExistence type="predicted"/>
<protein>
    <submittedName>
        <fullName evidence="3">D-aminopeptidase DppA. Metallo peptidase. MEROPS family M55</fullName>
    </submittedName>
</protein>
<dbReference type="Gene3D" id="3.40.50.10780">
    <property type="entry name" value="Dipeptide transport protein"/>
    <property type="match status" value="1"/>
</dbReference>
<keyword evidence="3" id="KW-0645">Protease</keyword>
<reference evidence="3 4" key="1">
    <citation type="submission" date="2016-10" db="EMBL/GenBank/DDBJ databases">
        <authorList>
            <person name="de Groot N.N."/>
        </authorList>
    </citation>
    <scope>NUCLEOTIDE SEQUENCE [LARGE SCALE GENOMIC DNA]</scope>
    <source>
        <strain evidence="3 4">DSM 45514</strain>
    </source>
</reference>
<dbReference type="InterPro" id="IPR036177">
    <property type="entry name" value="Peptidase_M55_sf"/>
</dbReference>
<dbReference type="CDD" id="cd08663">
    <property type="entry name" value="DAP_dppA_1"/>
    <property type="match status" value="1"/>
</dbReference>
<keyword evidence="3" id="KW-0031">Aminopeptidase</keyword>
<feature type="binding site" evidence="2">
    <location>
        <position position="8"/>
    </location>
    <ligand>
        <name>Zn(2+)</name>
        <dbReference type="ChEBI" id="CHEBI:29105"/>
        <label>2</label>
    </ligand>
</feature>
<dbReference type="Proteomes" id="UP000199387">
    <property type="component" value="Unassembled WGS sequence"/>
</dbReference>
<dbReference type="InterPro" id="IPR027476">
    <property type="entry name" value="DppA_N"/>
</dbReference>
<gene>
    <name evidence="3" type="ORF">SAMN04488112_101228</name>
</gene>
<dbReference type="EMBL" id="FMZA01000001">
    <property type="protein sequence ID" value="SDB97388.1"/>
    <property type="molecule type" value="Genomic_DNA"/>
</dbReference>
<feature type="binding site" evidence="2">
    <location>
        <position position="134"/>
    </location>
    <ligand>
        <name>Zn(2+)</name>
        <dbReference type="ChEBI" id="CHEBI:29105"/>
        <label>2</label>
    </ligand>
</feature>
<feature type="active site" description="Nucleophile" evidence="1">
    <location>
        <position position="116"/>
    </location>
</feature>
<sequence>MKLFISADMEGISGIHDPSHILPGTGHNYERGRSFMTRDVNTVVEAALDFGVKEVVVADSHFDGNNLLSESLHPAIRLIAGFPRPDFMMHGLDETFDAAFFVGYHTRHGAPGVLSHTISPVVRNLYLNGKKVGEFGLNSAFAGILGVPSCLVSGDDRIAEEARDWVPDIRTAIVKTAVSRTSAELFSPEKSRDVLRQQTMEALSAVGKIPPVQLSEPIEVKVEFAHSGQAEMAAMMPGTTLHPGESAVSLTLDNPRHLLSSVRALLTASGDLELF</sequence>
<dbReference type="PIRSF" id="PIRSF015853">
    <property type="entry name" value="Pep_DppA"/>
    <property type="match status" value="1"/>
</dbReference>
<dbReference type="InterPro" id="IPR007035">
    <property type="entry name" value="Peptidase_M55"/>
</dbReference>
<dbReference type="AlphaFoldDB" id="A0A1G6HTB4"/>